<dbReference type="PROSITE" id="PS51384">
    <property type="entry name" value="FAD_FR"/>
    <property type="match status" value="1"/>
</dbReference>
<comment type="cofactor">
    <cofactor evidence="1">
        <name>FAD</name>
        <dbReference type="ChEBI" id="CHEBI:57692"/>
    </cofactor>
</comment>
<dbReference type="AlphaFoldDB" id="C7NF48"/>
<evidence type="ECO:0000259" key="10">
    <source>
        <dbReference type="PROSITE" id="PS51384"/>
    </source>
</evidence>
<evidence type="ECO:0000256" key="4">
    <source>
        <dbReference type="ARBA" id="ARBA00022723"/>
    </source>
</evidence>
<dbReference type="Gene3D" id="2.40.30.10">
    <property type="entry name" value="Translation factors"/>
    <property type="match status" value="1"/>
</dbReference>
<keyword evidence="2" id="KW-0285">Flavoprotein</keyword>
<dbReference type="Pfam" id="PF00111">
    <property type="entry name" value="Fer2"/>
    <property type="match status" value="1"/>
</dbReference>
<reference evidence="11 12" key="1">
    <citation type="journal article" date="2009" name="Stand. Genomic Sci.">
        <title>Complete genome sequence of Kytococcus sedentarius type strain (541).</title>
        <authorList>
            <person name="Sims D."/>
            <person name="Brettin T."/>
            <person name="Detter J.C."/>
            <person name="Han C."/>
            <person name="Lapidus A."/>
            <person name="Copeland A."/>
            <person name="Glavina Del Rio T."/>
            <person name="Nolan M."/>
            <person name="Chen F."/>
            <person name="Lucas S."/>
            <person name="Tice H."/>
            <person name="Cheng J.F."/>
            <person name="Bruce D."/>
            <person name="Goodwin L."/>
            <person name="Pitluck S."/>
            <person name="Ovchinnikova G."/>
            <person name="Pati A."/>
            <person name="Ivanova N."/>
            <person name="Mavrommatis K."/>
            <person name="Chen A."/>
            <person name="Palaniappan K."/>
            <person name="D'haeseleer P."/>
            <person name="Chain P."/>
            <person name="Bristow J."/>
            <person name="Eisen J.A."/>
            <person name="Markowitz V."/>
            <person name="Hugenholtz P."/>
            <person name="Schneider S."/>
            <person name="Goker M."/>
            <person name="Pukall R."/>
            <person name="Kyrpides N.C."/>
            <person name="Klenk H.P."/>
        </authorList>
    </citation>
    <scope>NUCLEOTIDE SEQUENCE [LARGE SCALE GENOMIC DNA]</scope>
    <source>
        <strain evidence="12">ATCC 14392 / DSM 20547 / JCM 11482 / CCUG 33030 / NBRC 15357 / NCTC 11040 / CCM 314 / 541</strain>
    </source>
</reference>
<keyword evidence="8" id="KW-0411">Iron-sulfur</keyword>
<dbReference type="CDD" id="cd00207">
    <property type="entry name" value="fer2"/>
    <property type="match status" value="1"/>
</dbReference>
<dbReference type="SUPFAM" id="SSF54292">
    <property type="entry name" value="2Fe-2S ferredoxin-like"/>
    <property type="match status" value="1"/>
</dbReference>
<dbReference type="KEGG" id="kse:Ksed_23260"/>
<protein>
    <submittedName>
        <fullName evidence="11">Flavodoxin reductase family protein</fullName>
    </submittedName>
</protein>
<dbReference type="InterPro" id="IPR012675">
    <property type="entry name" value="Beta-grasp_dom_sf"/>
</dbReference>
<keyword evidence="5" id="KW-0274">FAD</keyword>
<evidence type="ECO:0000256" key="6">
    <source>
        <dbReference type="ARBA" id="ARBA00023002"/>
    </source>
</evidence>
<dbReference type="RefSeq" id="WP_015780232.1">
    <property type="nucleotide sequence ID" value="NC_013169.1"/>
</dbReference>
<dbReference type="InterPro" id="IPR017927">
    <property type="entry name" value="FAD-bd_FR_type"/>
</dbReference>
<accession>C7NF48</accession>
<keyword evidence="6" id="KW-0560">Oxidoreductase</keyword>
<evidence type="ECO:0000256" key="7">
    <source>
        <dbReference type="ARBA" id="ARBA00023004"/>
    </source>
</evidence>
<evidence type="ECO:0000256" key="8">
    <source>
        <dbReference type="ARBA" id="ARBA00023014"/>
    </source>
</evidence>
<dbReference type="Pfam" id="PF00970">
    <property type="entry name" value="FAD_binding_6"/>
    <property type="match status" value="1"/>
</dbReference>
<dbReference type="PANTHER" id="PTHR47354:SF6">
    <property type="entry name" value="NADH OXIDOREDUCTASE HCR"/>
    <property type="match status" value="1"/>
</dbReference>
<evidence type="ECO:0000256" key="3">
    <source>
        <dbReference type="ARBA" id="ARBA00022714"/>
    </source>
</evidence>
<evidence type="ECO:0000259" key="9">
    <source>
        <dbReference type="PROSITE" id="PS51085"/>
    </source>
</evidence>
<dbReference type="Gene3D" id="3.10.20.30">
    <property type="match status" value="1"/>
</dbReference>
<dbReference type="InterPro" id="IPR001041">
    <property type="entry name" value="2Fe-2S_ferredoxin-type"/>
</dbReference>
<sequence>MTISERRVTPRPGWVERLIEAAAVVTTPVVPHDYVDMVAPLQSRQVLLAKVERVRQETDRTVSLWLRPGVLWRSHQPGQYIRIGVDVDGVRHWRTYSLTSKPAPSGTPGEAGLLQITVTEVPDGMVSTQLVRHTKVGDLLHLDAADGEFTMSDPRPGKILFLGAGSGITPIMGLLRGHRWHGPDAPDVVVVQSARTPEERLFADELPGIADRFGLTLITRHTSTEGRFTLDSLDEEVPDWRERTVWACGPASMLDEAEEFWEAAGLRDQLLTERFRTVEITPGEGGLATFDTGSAATEVETDGSTTLLDAGEEAGLLLPSGCRMGICHSCVLNLTEGAVRDLRDGSLTLATPEDPTLVQTCVTTAAGDCHLEVPA</sequence>
<dbReference type="InterPro" id="IPR039261">
    <property type="entry name" value="FNR_nucleotide-bd"/>
</dbReference>
<evidence type="ECO:0000313" key="11">
    <source>
        <dbReference type="EMBL" id="ACV07301.1"/>
    </source>
</evidence>
<keyword evidence="4" id="KW-0479">Metal-binding</keyword>
<dbReference type="GO" id="GO:0051537">
    <property type="term" value="F:2 iron, 2 sulfur cluster binding"/>
    <property type="evidence" value="ECO:0007669"/>
    <property type="project" value="UniProtKB-KW"/>
</dbReference>
<dbReference type="EMBL" id="CP001686">
    <property type="protein sequence ID" value="ACV07301.1"/>
    <property type="molecule type" value="Genomic_DNA"/>
</dbReference>
<keyword evidence="3" id="KW-0001">2Fe-2S</keyword>
<dbReference type="HOGENOM" id="CLU_003827_14_2_11"/>
<feature type="domain" description="FAD-binding FR-type" evidence="10">
    <location>
        <begin position="44"/>
        <end position="152"/>
    </location>
</feature>
<organism evidence="11 12">
    <name type="scientific">Kytococcus sedentarius (strain ATCC 14392 / DSM 20547 / JCM 11482 / CCUG 33030 / NBRC 15357 / NCTC 11040 / CCM 314 / 541)</name>
    <name type="common">Micrococcus sedentarius</name>
    <dbReference type="NCBI Taxonomy" id="478801"/>
    <lineage>
        <taxon>Bacteria</taxon>
        <taxon>Bacillati</taxon>
        <taxon>Actinomycetota</taxon>
        <taxon>Actinomycetes</taxon>
        <taxon>Micrococcales</taxon>
        <taxon>Kytococcaceae</taxon>
        <taxon>Kytococcus</taxon>
    </lineage>
</organism>
<evidence type="ECO:0000313" key="12">
    <source>
        <dbReference type="Proteomes" id="UP000006666"/>
    </source>
</evidence>
<dbReference type="Gene3D" id="3.40.50.80">
    <property type="entry name" value="Nucleotide-binding domain of ferredoxin-NADP reductase (FNR) module"/>
    <property type="match status" value="1"/>
</dbReference>
<dbReference type="InterPro" id="IPR050415">
    <property type="entry name" value="MRET"/>
</dbReference>
<dbReference type="PROSITE" id="PS51085">
    <property type="entry name" value="2FE2S_FER_2"/>
    <property type="match status" value="1"/>
</dbReference>
<dbReference type="SUPFAM" id="SSF52343">
    <property type="entry name" value="Ferredoxin reductase-like, C-terminal NADP-linked domain"/>
    <property type="match status" value="1"/>
</dbReference>
<keyword evidence="12" id="KW-1185">Reference proteome</keyword>
<dbReference type="GO" id="GO:0016491">
    <property type="term" value="F:oxidoreductase activity"/>
    <property type="evidence" value="ECO:0007669"/>
    <property type="project" value="UniProtKB-KW"/>
</dbReference>
<dbReference type="GO" id="GO:0046872">
    <property type="term" value="F:metal ion binding"/>
    <property type="evidence" value="ECO:0007669"/>
    <property type="project" value="UniProtKB-KW"/>
</dbReference>
<dbReference type="SUPFAM" id="SSF63380">
    <property type="entry name" value="Riboflavin synthase domain-like"/>
    <property type="match status" value="1"/>
</dbReference>
<gene>
    <name evidence="11" type="ordered locus">Ksed_23260</name>
</gene>
<dbReference type="STRING" id="478801.Ksed_23260"/>
<evidence type="ECO:0000256" key="2">
    <source>
        <dbReference type="ARBA" id="ARBA00022630"/>
    </source>
</evidence>
<dbReference type="CDD" id="cd06216">
    <property type="entry name" value="FNR_iron_sulfur_binding_2"/>
    <property type="match status" value="1"/>
</dbReference>
<proteinExistence type="predicted"/>
<keyword evidence="7" id="KW-0408">Iron</keyword>
<dbReference type="InterPro" id="IPR017938">
    <property type="entry name" value="Riboflavin_synthase-like_b-brl"/>
</dbReference>
<feature type="domain" description="2Fe-2S ferredoxin-type" evidence="9">
    <location>
        <begin position="276"/>
        <end position="375"/>
    </location>
</feature>
<evidence type="ECO:0000256" key="1">
    <source>
        <dbReference type="ARBA" id="ARBA00001974"/>
    </source>
</evidence>
<dbReference type="InterPro" id="IPR036010">
    <property type="entry name" value="2Fe-2S_ferredoxin-like_sf"/>
</dbReference>
<evidence type="ECO:0000256" key="5">
    <source>
        <dbReference type="ARBA" id="ARBA00022827"/>
    </source>
</evidence>
<dbReference type="Proteomes" id="UP000006666">
    <property type="component" value="Chromosome"/>
</dbReference>
<name>C7NF48_KYTSD</name>
<dbReference type="eggNOG" id="COG1018">
    <property type="taxonomic scope" value="Bacteria"/>
</dbReference>
<dbReference type="PANTHER" id="PTHR47354">
    <property type="entry name" value="NADH OXIDOREDUCTASE HCR"/>
    <property type="match status" value="1"/>
</dbReference>
<dbReference type="InterPro" id="IPR008333">
    <property type="entry name" value="Cbr1-like_FAD-bd_dom"/>
</dbReference>